<gene>
    <name evidence="1" type="ORF">MCOR_35005</name>
</gene>
<dbReference type="InterPro" id="IPR011990">
    <property type="entry name" value="TPR-like_helical_dom_sf"/>
</dbReference>
<sequence length="370" mass="42925">MSICLYEYLCRNIVGSEDYIELIRLVNATTDRIAMKPFTQITSGSFGEGLELQGSDYDIMFVIHVLEVTRQTEAHRYNSGQIFLLLDNNDVQSGFSFLRLMKGNPNKNLSINQNDEKLYMSSLSFKQYFLNEYFSVLHGPCISDKYGFFDIACCLHAKSWITSASEWATRSNNSWPTNESTHHDAVTGWLMLASLFYKKKQYDKALYILSYSLRKCTIEKLHCGAILFDLHQELLQFQPIRRLGIIRLLRILYLPIVKFSERSSLIPDELKIDGADSKFLPPVLYLHFLTFLCHYHLHNIRNYQESLGDLRLIIEEDFMSFDMSYYCLGVAFLVVGDRESAREVLIRSIKLLPIQNVNPSFELLKMMDLV</sequence>
<dbReference type="Proteomes" id="UP000507470">
    <property type="component" value="Unassembled WGS sequence"/>
</dbReference>
<dbReference type="AlphaFoldDB" id="A0A6J8CZN5"/>
<accession>A0A6J8CZN5</accession>
<organism evidence="1 2">
    <name type="scientific">Mytilus coruscus</name>
    <name type="common">Sea mussel</name>
    <dbReference type="NCBI Taxonomy" id="42192"/>
    <lineage>
        <taxon>Eukaryota</taxon>
        <taxon>Metazoa</taxon>
        <taxon>Spiralia</taxon>
        <taxon>Lophotrochozoa</taxon>
        <taxon>Mollusca</taxon>
        <taxon>Bivalvia</taxon>
        <taxon>Autobranchia</taxon>
        <taxon>Pteriomorphia</taxon>
        <taxon>Mytilida</taxon>
        <taxon>Mytiloidea</taxon>
        <taxon>Mytilidae</taxon>
        <taxon>Mytilinae</taxon>
        <taxon>Mytilus</taxon>
    </lineage>
</organism>
<dbReference type="EMBL" id="CACVKT020006320">
    <property type="protein sequence ID" value="CAC5400857.1"/>
    <property type="molecule type" value="Genomic_DNA"/>
</dbReference>
<protein>
    <submittedName>
        <fullName evidence="1">Uncharacterized protein</fullName>
    </submittedName>
</protein>
<evidence type="ECO:0000313" key="2">
    <source>
        <dbReference type="Proteomes" id="UP000507470"/>
    </source>
</evidence>
<keyword evidence="2" id="KW-1185">Reference proteome</keyword>
<proteinExistence type="predicted"/>
<evidence type="ECO:0000313" key="1">
    <source>
        <dbReference type="EMBL" id="CAC5400857.1"/>
    </source>
</evidence>
<reference evidence="1 2" key="1">
    <citation type="submission" date="2020-06" db="EMBL/GenBank/DDBJ databases">
        <authorList>
            <person name="Li R."/>
            <person name="Bekaert M."/>
        </authorList>
    </citation>
    <scope>NUCLEOTIDE SEQUENCE [LARGE SCALE GENOMIC DNA]</scope>
    <source>
        <strain evidence="2">wild</strain>
    </source>
</reference>
<dbReference type="SUPFAM" id="SSF48452">
    <property type="entry name" value="TPR-like"/>
    <property type="match status" value="1"/>
</dbReference>
<name>A0A6J8CZN5_MYTCO</name>